<dbReference type="AlphaFoldDB" id="A0AAV7T1A2"/>
<sequence length="67" mass="7628">MDVLMTSYQIVKKAKFTQFSVVSGLQDCLTWAPTKSRKCVGGDMPNRPRTEHAQALTGYSADRRRRH</sequence>
<name>A0AAV7T1A2_PLEWA</name>
<gene>
    <name evidence="2" type="ORF">NDU88_002084</name>
</gene>
<reference evidence="2" key="1">
    <citation type="journal article" date="2022" name="bioRxiv">
        <title>Sequencing and chromosome-scale assembly of the giantPleurodeles waltlgenome.</title>
        <authorList>
            <person name="Brown T."/>
            <person name="Elewa A."/>
            <person name="Iarovenko S."/>
            <person name="Subramanian E."/>
            <person name="Araus A.J."/>
            <person name="Petzold A."/>
            <person name="Susuki M."/>
            <person name="Suzuki K.-i.T."/>
            <person name="Hayashi T."/>
            <person name="Toyoda A."/>
            <person name="Oliveira C."/>
            <person name="Osipova E."/>
            <person name="Leigh N.D."/>
            <person name="Simon A."/>
            <person name="Yun M.H."/>
        </authorList>
    </citation>
    <scope>NUCLEOTIDE SEQUENCE</scope>
    <source>
        <strain evidence="2">20211129_DDA</strain>
        <tissue evidence="2">Liver</tissue>
    </source>
</reference>
<evidence type="ECO:0000256" key="1">
    <source>
        <dbReference type="SAM" id="MobiDB-lite"/>
    </source>
</evidence>
<dbReference type="Proteomes" id="UP001066276">
    <property type="component" value="Chromosome 4_1"/>
</dbReference>
<feature type="region of interest" description="Disordered" evidence="1">
    <location>
        <begin position="40"/>
        <end position="67"/>
    </location>
</feature>
<evidence type="ECO:0000313" key="3">
    <source>
        <dbReference type="Proteomes" id="UP001066276"/>
    </source>
</evidence>
<comment type="caution">
    <text evidence="2">The sequence shown here is derived from an EMBL/GenBank/DDBJ whole genome shotgun (WGS) entry which is preliminary data.</text>
</comment>
<dbReference type="EMBL" id="JANPWB010000007">
    <property type="protein sequence ID" value="KAJ1170203.1"/>
    <property type="molecule type" value="Genomic_DNA"/>
</dbReference>
<organism evidence="2 3">
    <name type="scientific">Pleurodeles waltl</name>
    <name type="common">Iberian ribbed newt</name>
    <dbReference type="NCBI Taxonomy" id="8319"/>
    <lineage>
        <taxon>Eukaryota</taxon>
        <taxon>Metazoa</taxon>
        <taxon>Chordata</taxon>
        <taxon>Craniata</taxon>
        <taxon>Vertebrata</taxon>
        <taxon>Euteleostomi</taxon>
        <taxon>Amphibia</taxon>
        <taxon>Batrachia</taxon>
        <taxon>Caudata</taxon>
        <taxon>Salamandroidea</taxon>
        <taxon>Salamandridae</taxon>
        <taxon>Pleurodelinae</taxon>
        <taxon>Pleurodeles</taxon>
    </lineage>
</organism>
<keyword evidence="3" id="KW-1185">Reference proteome</keyword>
<evidence type="ECO:0000313" key="2">
    <source>
        <dbReference type="EMBL" id="KAJ1170203.1"/>
    </source>
</evidence>
<proteinExistence type="predicted"/>
<accession>A0AAV7T1A2</accession>
<protein>
    <submittedName>
        <fullName evidence="2">Uncharacterized protein</fullName>
    </submittedName>
</protein>